<dbReference type="InterPro" id="IPR014756">
    <property type="entry name" value="Ig_E-set"/>
</dbReference>
<dbReference type="InterPro" id="IPR008965">
    <property type="entry name" value="CBM2/CBM3_carb-bd_dom_sf"/>
</dbReference>
<dbReference type="InterPro" id="IPR026444">
    <property type="entry name" value="Secre_tail"/>
</dbReference>
<evidence type="ECO:0000313" key="5">
    <source>
        <dbReference type="Proteomes" id="UP000254808"/>
    </source>
</evidence>
<feature type="domain" description="Cohesin" evidence="2">
    <location>
        <begin position="1317"/>
        <end position="1421"/>
    </location>
</feature>
<dbReference type="GO" id="GO:0030246">
    <property type="term" value="F:carbohydrate binding"/>
    <property type="evidence" value="ECO:0007669"/>
    <property type="project" value="InterPro"/>
</dbReference>
<dbReference type="OrthoDB" id="1097758at2"/>
<feature type="transmembrane region" description="Helical" evidence="1">
    <location>
        <begin position="21"/>
        <end position="39"/>
    </location>
</feature>
<sequence>MGSVRTDFKLELKNMKMEKKYHFISRFAVIFAFVALMGFSSPELTVNLVAAHTVNGGFPPLTNVAGSTSAMRSVETEFKRNTGTAAEALQTNPVINAFSPEQAGEGTSVSISGTGFTAVESVSFGGGEAFEFTVIDDTEIQAVVAYGSSGNLVVTTTGGMAEKEGFLFVPSLVYTFNYLPAGSVEGIDGWRTIPLGSSGPGQMHEFRTPGENTSGQNFVVPGHDGSRALRLPHGETHRSGSRAAIVNNNNFSTMPIADDEGLYIIAFEMQHACSGGGFHLGYDTDGDGHLNINFEIGLGLTINNCTDPIIKLRLNDEIVANGSIIGIDEIDNKLIRYQILIDRSANNGAGAVSVYLNSPSEISEWFPISGLQHINAGFDNGTGQANPANWNAMMFRSEIDGPTPLYDNIAFRKVTPSERALVFEPVNVGFEASQSVSFTAVGLNEPLTASLHGSGDYTFADGSTETTVTDGTELTVVFTPAAAGERNGHLRLRGADMQVPFDIELQGDALPAPPNGSLTITSGQTSPDTDWILENGVLMPLNNDPSINVDVIIEAIQNGDLHTIHAGLNLKLHAEIQVSLEQAGSLTLKAGRKISLLPGSAITANGEALNVLFSSNLNTDNVGVNINGLVDANGGNIELITRVLNMDSNVEEAKLVSDGGALSINPRPANVDFVIGDGTDGESDFSLPEYLFESKFGASFSAITLGGEGYDGDIRVYSFPGSHPVTFHTAGSLFPREAVELNGRTFTLAGDITLDESNGFFTGETGSLMVTRELNSPDAVNPAGIGLAITSNQSPGLTTITRTHTAQTLGGYGTSLNRQFTVSAANSSGLDASLSFEVPAALLGDRNPNLLQLFSGEAISGPYQPRGGMISENGQFITLSGIDELSENIIWTPGANIQGEGTEASPYLIANWQNLHNIRHDLSAHYRLVNHLDPDEDAEGYNRFAGPQANDGKGFEPIGSENNPFTGTLQGDGKHIRGLQISNRVGSVGMFGETLQATLKKLRLTEISVTTSGEANEANAGMLAGTIRNTEVENVHVSGSVTAGSQSINIGGLVGAAKENSSLKHVSAVAQVKGVWWAAGGLLGYLNSTSSVYESFAVANVESDTHAGGLIGFHSGDVTKSYAIGSVAPNTVSELPNPGGIAGYLQQGATLNTTYAAVDLGVGSPCNGLIGENNGGSVTNSFWDAAIVGNTNFPCGDNLGTGLNTDQMLGNNAGNFMSGFDFDTVWQTIDIFENGEYRTSYPFLRDNPQDPAPGLQQMAVTTTPLFINQQGEPEAPVYFPESGRGEHPFGGAFSNGDWSYLEHDLTFAIVPKSPFLGILSASFIVAYDAEKLDLLEVTPGNLFTTAPDGGGGSSFQYVVCPEESSPLPPGCVASDGQTTRLLFNTASLTGNVSLADNPGKSLAEISFRIKKAGTAAITIENMDMRRQVENNGVISTVTIETQEKAGQVNFQLGDFAEPRGEIGFADLVAFGDAFFSTAEEHNTENYGLRFDIGFEGNTEYGLLPQADGKIDFEDLNIFAISYFLSSTNDLPRSIQQGPVEVEVGAPVLAGGQIRYPISLSGEVLDVRSLGLRFSYSGMAFAGTETAGSLATPMTFSAARSESGALQWDSAVVGGEYDAVGEPGLIGYVIFDGDTPGTLLLDEAQLRDSQGQPVGGEPVNIDPEPGSELPTAFALQQNYPNPFNPTTTIRYALPEAADVRLEVFNMLGQRVAVLVSGQQQAGWHTASFDATRLSSGLYLYRLQAGSFTQAQSMMLVK</sequence>
<dbReference type="Pfam" id="PF18962">
    <property type="entry name" value="Por_Secre_tail"/>
    <property type="match status" value="1"/>
</dbReference>
<gene>
    <name evidence="4" type="ORF">CYPRO_1909</name>
</gene>
<organism evidence="4 5">
    <name type="scientific">Cyclonatronum proteinivorum</name>
    <dbReference type="NCBI Taxonomy" id="1457365"/>
    <lineage>
        <taxon>Bacteria</taxon>
        <taxon>Pseudomonadati</taxon>
        <taxon>Balneolota</taxon>
        <taxon>Balneolia</taxon>
        <taxon>Balneolales</taxon>
        <taxon>Cyclonatronaceae</taxon>
        <taxon>Cyclonatronum</taxon>
    </lineage>
</organism>
<accession>A0A345UL07</accession>
<dbReference type="KEGG" id="cprv:CYPRO_1909"/>
<keyword evidence="1" id="KW-0472">Membrane</keyword>
<keyword evidence="1" id="KW-0812">Transmembrane</keyword>
<keyword evidence="1" id="KW-1133">Transmembrane helix</keyword>
<dbReference type="GO" id="GO:0000272">
    <property type="term" value="P:polysaccharide catabolic process"/>
    <property type="evidence" value="ECO:0007669"/>
    <property type="project" value="InterPro"/>
</dbReference>
<dbReference type="InterPro" id="IPR013783">
    <property type="entry name" value="Ig-like_fold"/>
</dbReference>
<dbReference type="SUPFAM" id="SSF49384">
    <property type="entry name" value="Carbohydrate-binding domain"/>
    <property type="match status" value="1"/>
</dbReference>
<feature type="domain" description="Secretion system C-terminal sorting" evidence="3">
    <location>
        <begin position="1678"/>
        <end position="1748"/>
    </location>
</feature>
<evidence type="ECO:0000259" key="3">
    <source>
        <dbReference type="Pfam" id="PF18962"/>
    </source>
</evidence>
<evidence type="ECO:0000313" key="4">
    <source>
        <dbReference type="EMBL" id="AXJ01159.1"/>
    </source>
</evidence>
<dbReference type="Gene3D" id="2.60.40.680">
    <property type="match status" value="1"/>
</dbReference>
<dbReference type="Gene3D" id="2.60.40.10">
    <property type="entry name" value="Immunoglobulins"/>
    <property type="match status" value="2"/>
</dbReference>
<dbReference type="CDD" id="cd00102">
    <property type="entry name" value="IPT"/>
    <property type="match status" value="1"/>
</dbReference>
<dbReference type="EMBL" id="CP027806">
    <property type="protein sequence ID" value="AXJ01159.1"/>
    <property type="molecule type" value="Genomic_DNA"/>
</dbReference>
<dbReference type="SUPFAM" id="SSF81296">
    <property type="entry name" value="E set domains"/>
    <property type="match status" value="1"/>
</dbReference>
<reference evidence="4 5" key="1">
    <citation type="submission" date="2018-03" db="EMBL/GenBank/DDBJ databases">
        <title>Phenotypic and genomic properties of Cyclonatronum proteinivorum gen. nov., sp. nov., a haloalkaliphilic bacteroidete from soda lakes possessing Na+-translocating rhodopsin.</title>
        <authorList>
            <person name="Toshchakov S.V."/>
            <person name="Korzhenkov A."/>
            <person name="Samarov N.I."/>
            <person name="Kublanov I.V."/>
            <person name="Muntyan M.S."/>
            <person name="Sorokin D.Y."/>
        </authorList>
    </citation>
    <scope>NUCLEOTIDE SEQUENCE [LARGE SCALE GENOMIC DNA]</scope>
    <source>
        <strain evidence="4 5">Omega</strain>
    </source>
</reference>
<dbReference type="Gene3D" id="2.60.40.4070">
    <property type="match status" value="1"/>
</dbReference>
<evidence type="ECO:0000259" key="2">
    <source>
        <dbReference type="Pfam" id="PF00963"/>
    </source>
</evidence>
<name>A0A345UL07_9BACT</name>
<dbReference type="Gene3D" id="2.160.20.110">
    <property type="match status" value="1"/>
</dbReference>
<dbReference type="Proteomes" id="UP000254808">
    <property type="component" value="Chromosome"/>
</dbReference>
<dbReference type="NCBIfam" id="TIGR04183">
    <property type="entry name" value="Por_Secre_tail"/>
    <property type="match status" value="1"/>
</dbReference>
<dbReference type="InterPro" id="IPR002102">
    <property type="entry name" value="Cohesin_dom"/>
</dbReference>
<evidence type="ECO:0000256" key="1">
    <source>
        <dbReference type="SAM" id="Phobius"/>
    </source>
</evidence>
<dbReference type="Pfam" id="PF00963">
    <property type="entry name" value="Cohesin"/>
    <property type="match status" value="1"/>
</dbReference>
<keyword evidence="5" id="KW-1185">Reference proteome</keyword>
<protein>
    <submittedName>
        <fullName evidence="4">Por secretion system C-terminal sorting domain-containing protein</fullName>
    </submittedName>
</protein>
<proteinExistence type="predicted"/>